<evidence type="ECO:0000256" key="1">
    <source>
        <dbReference type="SAM" id="MobiDB-lite"/>
    </source>
</evidence>
<keyword evidence="4" id="KW-1185">Reference proteome</keyword>
<dbReference type="AlphaFoldDB" id="A0A1C5G779"/>
<gene>
    <name evidence="3" type="ORF">GA0070610_1825</name>
</gene>
<evidence type="ECO:0000313" key="3">
    <source>
        <dbReference type="EMBL" id="SCG15590.1"/>
    </source>
</evidence>
<dbReference type="PROSITE" id="PS51257">
    <property type="entry name" value="PROKAR_LIPOPROTEIN"/>
    <property type="match status" value="1"/>
</dbReference>
<feature type="signal peptide" evidence="2">
    <location>
        <begin position="1"/>
        <end position="26"/>
    </location>
</feature>
<evidence type="ECO:0000256" key="2">
    <source>
        <dbReference type="SAM" id="SignalP"/>
    </source>
</evidence>
<evidence type="ECO:0008006" key="5">
    <source>
        <dbReference type="Google" id="ProtNLM"/>
    </source>
</evidence>
<name>A0A1C5G779_MICEH</name>
<organism evidence="3 4">
    <name type="scientific">Micromonospora echinofusca</name>
    <dbReference type="NCBI Taxonomy" id="47858"/>
    <lineage>
        <taxon>Bacteria</taxon>
        <taxon>Bacillati</taxon>
        <taxon>Actinomycetota</taxon>
        <taxon>Actinomycetes</taxon>
        <taxon>Micromonosporales</taxon>
        <taxon>Micromonosporaceae</taxon>
        <taxon>Micromonospora</taxon>
    </lineage>
</organism>
<keyword evidence="2" id="KW-0732">Signal</keyword>
<evidence type="ECO:0000313" key="4">
    <source>
        <dbReference type="Proteomes" id="UP000198251"/>
    </source>
</evidence>
<sequence length="197" mass="20692">MFSMKITPPNAGALGAAMLVAVVAGCATRPAAPSRQDTGAQPAAAAPSVAPPVVPPRDSKADYTDPAHVCQAFVTALYRVDTTRDAGPGDAFARASAYATGALAGQSAAADRDGRWETWAAHRVRVDVQVRPQPDMHPQHDSTIEAHRAVRLTATPVGDGGWRGWTEHSVVSCTLRAGDSGQPGWRVAHYDVQPVRP</sequence>
<dbReference type="EMBL" id="LT607733">
    <property type="protein sequence ID" value="SCG15590.1"/>
    <property type="molecule type" value="Genomic_DNA"/>
</dbReference>
<feature type="region of interest" description="Disordered" evidence="1">
    <location>
        <begin position="30"/>
        <end position="62"/>
    </location>
</feature>
<accession>A0A1C5G779</accession>
<proteinExistence type="predicted"/>
<reference evidence="3 4" key="1">
    <citation type="submission" date="2016-06" db="EMBL/GenBank/DDBJ databases">
        <authorList>
            <person name="Kjaerup R.B."/>
            <person name="Dalgaard T.S."/>
            <person name="Juul-Madsen H.R."/>
        </authorList>
    </citation>
    <scope>NUCLEOTIDE SEQUENCE [LARGE SCALE GENOMIC DNA]</scope>
    <source>
        <strain evidence="3 4">DSM 43913</strain>
    </source>
</reference>
<protein>
    <recommendedName>
        <fullName evidence="5">SnoaL-like domain-containing protein</fullName>
    </recommendedName>
</protein>
<feature type="chain" id="PRO_5008716350" description="SnoaL-like domain-containing protein" evidence="2">
    <location>
        <begin position="27"/>
        <end position="197"/>
    </location>
</feature>
<dbReference type="Proteomes" id="UP000198251">
    <property type="component" value="Chromosome I"/>
</dbReference>